<gene>
    <name evidence="1" type="ORF">F511_38672</name>
</gene>
<organism evidence="1 2">
    <name type="scientific">Dorcoceras hygrometricum</name>
    <dbReference type="NCBI Taxonomy" id="472368"/>
    <lineage>
        <taxon>Eukaryota</taxon>
        <taxon>Viridiplantae</taxon>
        <taxon>Streptophyta</taxon>
        <taxon>Embryophyta</taxon>
        <taxon>Tracheophyta</taxon>
        <taxon>Spermatophyta</taxon>
        <taxon>Magnoliopsida</taxon>
        <taxon>eudicotyledons</taxon>
        <taxon>Gunneridae</taxon>
        <taxon>Pentapetalae</taxon>
        <taxon>asterids</taxon>
        <taxon>lamiids</taxon>
        <taxon>Lamiales</taxon>
        <taxon>Gesneriaceae</taxon>
        <taxon>Didymocarpoideae</taxon>
        <taxon>Trichosporeae</taxon>
        <taxon>Loxocarpinae</taxon>
        <taxon>Dorcoceras</taxon>
    </lineage>
</organism>
<evidence type="ECO:0000313" key="1">
    <source>
        <dbReference type="EMBL" id="KZV40239.1"/>
    </source>
</evidence>
<dbReference type="AlphaFoldDB" id="A0A2Z7C0F9"/>
<sequence length="81" mass="9177">MSSTCKLNPVLDGQLIPDLVQLDKFLRWFSPIMHPAHVKTKTAPQHLKPYYTDLLPSSHQCRSKLGTKQFSLITSIGSDIR</sequence>
<evidence type="ECO:0000313" key="2">
    <source>
        <dbReference type="Proteomes" id="UP000250235"/>
    </source>
</evidence>
<keyword evidence="2" id="KW-1185">Reference proteome</keyword>
<reference evidence="1 2" key="1">
    <citation type="journal article" date="2015" name="Proc. Natl. Acad. Sci. U.S.A.">
        <title>The resurrection genome of Boea hygrometrica: A blueprint for survival of dehydration.</title>
        <authorList>
            <person name="Xiao L."/>
            <person name="Yang G."/>
            <person name="Zhang L."/>
            <person name="Yang X."/>
            <person name="Zhao S."/>
            <person name="Ji Z."/>
            <person name="Zhou Q."/>
            <person name="Hu M."/>
            <person name="Wang Y."/>
            <person name="Chen M."/>
            <person name="Xu Y."/>
            <person name="Jin H."/>
            <person name="Xiao X."/>
            <person name="Hu G."/>
            <person name="Bao F."/>
            <person name="Hu Y."/>
            <person name="Wan P."/>
            <person name="Li L."/>
            <person name="Deng X."/>
            <person name="Kuang T."/>
            <person name="Xiang C."/>
            <person name="Zhu J.K."/>
            <person name="Oliver M.J."/>
            <person name="He Y."/>
        </authorList>
    </citation>
    <scope>NUCLEOTIDE SEQUENCE [LARGE SCALE GENOMIC DNA]</scope>
    <source>
        <strain evidence="2">cv. XS01</strain>
    </source>
</reference>
<dbReference type="Proteomes" id="UP000250235">
    <property type="component" value="Unassembled WGS sequence"/>
</dbReference>
<dbReference type="EMBL" id="KV000481">
    <property type="protein sequence ID" value="KZV40239.1"/>
    <property type="molecule type" value="Genomic_DNA"/>
</dbReference>
<protein>
    <submittedName>
        <fullName evidence="1">Uncharacterized protein</fullName>
    </submittedName>
</protein>
<name>A0A2Z7C0F9_9LAMI</name>
<proteinExistence type="predicted"/>
<accession>A0A2Z7C0F9</accession>